<evidence type="ECO:0000256" key="1">
    <source>
        <dbReference type="SAM" id="MobiDB-lite"/>
    </source>
</evidence>
<sequence>MTTPTLELRPLRPALPAGQTAHLTLLIRVHPAPVPTHTARRPPLNLALVIDRSGSMGGHPLHMARQAAGAAVRQMGPNDRVSVVAFDDEVKVVVPSRAVTDPDGIIRAIDTIEAGGMTNLQGGWLEGATQVAAHLDPQALNRVVLLSDGQVNAGVVDRTEIARHVQGLTQRGVSTSSIGLGQDYDEELLLAIANAGDGNFEHVEDPGRLPTLFEEELQGLTRTTGRIVSLGLEPNPEFGVQVASVLNDFARNSFGRLHLPNLVDGQPVDIVVNLKVPGLTQRPGDTVGVTRVRLAWTARDGQRHRLRAQLNLPVLTGEAVLALPEDPAVLEAKALLDTARLKREAVQAMDQGQHDQARAHFNSARLVAMAAPMSAPMLAQELEDMTLLEDALNAGNAALSRKRALSQSHDRSRSKRRE</sequence>
<reference evidence="3 4" key="1">
    <citation type="submission" date="2018-03" db="EMBL/GenBank/DDBJ databases">
        <title>Draft genome of Deinococcus sp. OD32.</title>
        <authorList>
            <person name="Wang X.-P."/>
            <person name="Du Z.-J."/>
        </authorList>
    </citation>
    <scope>NUCLEOTIDE SEQUENCE [LARGE SCALE GENOMIC DNA]</scope>
    <source>
        <strain evidence="3 4">OD32</strain>
    </source>
</reference>
<dbReference type="OrthoDB" id="9781333at2"/>
<accession>A0A2T3W9V0</accession>
<dbReference type="InterPro" id="IPR051266">
    <property type="entry name" value="CLCR"/>
</dbReference>
<dbReference type="PROSITE" id="PS50234">
    <property type="entry name" value="VWFA"/>
    <property type="match status" value="1"/>
</dbReference>
<dbReference type="Pfam" id="PF00092">
    <property type="entry name" value="VWA"/>
    <property type="match status" value="1"/>
</dbReference>
<evidence type="ECO:0000313" key="4">
    <source>
        <dbReference type="Proteomes" id="UP000240317"/>
    </source>
</evidence>
<dbReference type="InterPro" id="IPR002035">
    <property type="entry name" value="VWF_A"/>
</dbReference>
<dbReference type="AlphaFoldDB" id="A0A2T3W9V0"/>
<feature type="region of interest" description="Disordered" evidence="1">
    <location>
        <begin position="399"/>
        <end position="418"/>
    </location>
</feature>
<dbReference type="Proteomes" id="UP000240317">
    <property type="component" value="Unassembled WGS sequence"/>
</dbReference>
<dbReference type="RefSeq" id="WP_107137448.1">
    <property type="nucleotide sequence ID" value="NZ_PYSV01000005.1"/>
</dbReference>
<name>A0A2T3W9V0_9DEIO</name>
<feature type="domain" description="VWFA" evidence="2">
    <location>
        <begin position="45"/>
        <end position="217"/>
    </location>
</feature>
<keyword evidence="4" id="KW-1185">Reference proteome</keyword>
<evidence type="ECO:0000259" key="2">
    <source>
        <dbReference type="PROSITE" id="PS50234"/>
    </source>
</evidence>
<gene>
    <name evidence="3" type="ORF">C8263_07215</name>
</gene>
<protein>
    <recommendedName>
        <fullName evidence="2">VWFA domain-containing protein</fullName>
    </recommendedName>
</protein>
<dbReference type="SUPFAM" id="SSF53300">
    <property type="entry name" value="vWA-like"/>
    <property type="match status" value="1"/>
</dbReference>
<dbReference type="Gene3D" id="3.40.50.410">
    <property type="entry name" value="von Willebrand factor, type A domain"/>
    <property type="match status" value="1"/>
</dbReference>
<proteinExistence type="predicted"/>
<dbReference type="InterPro" id="IPR036465">
    <property type="entry name" value="vWFA_dom_sf"/>
</dbReference>
<comment type="caution">
    <text evidence="3">The sequence shown here is derived from an EMBL/GenBank/DDBJ whole genome shotgun (WGS) entry which is preliminary data.</text>
</comment>
<dbReference type="PANTHER" id="PTHR10579:SF43">
    <property type="entry name" value="ZINC FINGER (C3HC4-TYPE RING FINGER) FAMILY PROTEIN"/>
    <property type="match status" value="1"/>
</dbReference>
<organism evidence="3 4">
    <name type="scientific">Deinococcus arcticus</name>
    <dbReference type="NCBI Taxonomy" id="2136176"/>
    <lineage>
        <taxon>Bacteria</taxon>
        <taxon>Thermotogati</taxon>
        <taxon>Deinococcota</taxon>
        <taxon>Deinococci</taxon>
        <taxon>Deinococcales</taxon>
        <taxon>Deinococcaceae</taxon>
        <taxon>Deinococcus</taxon>
    </lineage>
</organism>
<dbReference type="SMART" id="SM00327">
    <property type="entry name" value="VWA"/>
    <property type="match status" value="1"/>
</dbReference>
<dbReference type="PANTHER" id="PTHR10579">
    <property type="entry name" value="CALCIUM-ACTIVATED CHLORIDE CHANNEL REGULATOR"/>
    <property type="match status" value="1"/>
</dbReference>
<dbReference type="EMBL" id="PYSV01000005">
    <property type="protein sequence ID" value="PTA68574.1"/>
    <property type="molecule type" value="Genomic_DNA"/>
</dbReference>
<evidence type="ECO:0000313" key="3">
    <source>
        <dbReference type="EMBL" id="PTA68574.1"/>
    </source>
</evidence>